<dbReference type="Pfam" id="PF15892">
    <property type="entry name" value="BNR_4"/>
    <property type="match status" value="1"/>
</dbReference>
<dbReference type="InterPro" id="IPR036278">
    <property type="entry name" value="Sialidase_sf"/>
</dbReference>
<name>A0A9P5LG04_9HYPO</name>
<sequence length="438" mass="49037">MNLRAGTPLLAFMVLCVSAVELISTEHWDLGTDVQGSQRLDGVSFQEDVLITFGNYQYVTFYSTTPAGYGNHYVNVGRRPVAPEVSEWEFLSLTDYTQTTMDGHNTISMGISGDGNIHLSFDHHDVPLNYRVSSSPIAIDIPSEWTEDLFGDVLHELPGSTGPWDPLTYPRFELLDDGDLLFEFRIGYSGSGDSYIHRYSSTDGQWQAYGKYIQGNDNNAYINGLDFVNGRLYTSWVIRETPDATTNHDFFFAYSEDFGQSWYNTEGTQLDVPISTASNSTLIWQVPSNSGMVNQEGQFVDINGRFHALMRDDTSGVQLYQHYMRGIDENWTKSAINPGDISSPGLYAPRGKLAADATGNTLIALLPDEPALETRIYVATSGGSFQDWSFLVAIPNTSTEPLFDRKRLKNENILSIFVRQGGSYPDRKLQVWDLKLSF</sequence>
<dbReference type="AlphaFoldDB" id="A0A9P5LG04"/>
<evidence type="ECO:0000313" key="2">
    <source>
        <dbReference type="EMBL" id="KAF7557390.1"/>
    </source>
</evidence>
<dbReference type="OrthoDB" id="9978204at2759"/>
<organism evidence="2 3">
    <name type="scientific">Cylindrodendrum hubeiense</name>
    <dbReference type="NCBI Taxonomy" id="595255"/>
    <lineage>
        <taxon>Eukaryota</taxon>
        <taxon>Fungi</taxon>
        <taxon>Dikarya</taxon>
        <taxon>Ascomycota</taxon>
        <taxon>Pezizomycotina</taxon>
        <taxon>Sordariomycetes</taxon>
        <taxon>Hypocreomycetidae</taxon>
        <taxon>Hypocreales</taxon>
        <taxon>Nectriaceae</taxon>
        <taxon>Cylindrodendrum</taxon>
    </lineage>
</organism>
<accession>A0A9P5LG04</accession>
<feature type="chain" id="PRO_5040178572" evidence="1">
    <location>
        <begin position="20"/>
        <end position="438"/>
    </location>
</feature>
<dbReference type="EMBL" id="JAANBB010000005">
    <property type="protein sequence ID" value="KAF7557390.1"/>
    <property type="molecule type" value="Genomic_DNA"/>
</dbReference>
<comment type="caution">
    <text evidence="2">The sequence shown here is derived from an EMBL/GenBank/DDBJ whole genome shotgun (WGS) entry which is preliminary data.</text>
</comment>
<protein>
    <submittedName>
        <fullName evidence="2">Uncharacterized protein</fullName>
    </submittedName>
</protein>
<keyword evidence="3" id="KW-1185">Reference proteome</keyword>
<reference evidence="2" key="1">
    <citation type="submission" date="2020-03" db="EMBL/GenBank/DDBJ databases">
        <title>Draft Genome Sequence of Cylindrodendrum hubeiense.</title>
        <authorList>
            <person name="Buettner E."/>
            <person name="Kellner H."/>
        </authorList>
    </citation>
    <scope>NUCLEOTIDE SEQUENCE</scope>
    <source>
        <strain evidence="2">IHI 201604</strain>
    </source>
</reference>
<keyword evidence="1" id="KW-0732">Signal</keyword>
<dbReference type="SUPFAM" id="SSF50939">
    <property type="entry name" value="Sialidases"/>
    <property type="match status" value="1"/>
</dbReference>
<dbReference type="Proteomes" id="UP000722485">
    <property type="component" value="Unassembled WGS sequence"/>
</dbReference>
<evidence type="ECO:0000256" key="1">
    <source>
        <dbReference type="SAM" id="SignalP"/>
    </source>
</evidence>
<proteinExistence type="predicted"/>
<evidence type="ECO:0000313" key="3">
    <source>
        <dbReference type="Proteomes" id="UP000722485"/>
    </source>
</evidence>
<feature type="signal peptide" evidence="1">
    <location>
        <begin position="1"/>
        <end position="19"/>
    </location>
</feature>
<gene>
    <name evidence="2" type="ORF">G7Z17_g641</name>
</gene>